<comment type="caution">
    <text evidence="8">The sequence shown here is derived from an EMBL/GenBank/DDBJ whole genome shotgun (WGS) entry which is preliminary data.</text>
</comment>
<reference evidence="8" key="1">
    <citation type="submission" date="2022-07" db="EMBL/GenBank/DDBJ databases">
        <title>Genome analysis of Parmales, a sister group of diatoms, reveals the evolutionary specialization of diatoms from phago-mixotrophs to photoautotrophs.</title>
        <authorList>
            <person name="Ban H."/>
            <person name="Sato S."/>
            <person name="Yoshikawa S."/>
            <person name="Kazumasa Y."/>
            <person name="Nakamura Y."/>
            <person name="Ichinomiya M."/>
            <person name="Saitoh K."/>
            <person name="Sato N."/>
            <person name="Blanc-Mathieu R."/>
            <person name="Endo H."/>
            <person name="Kuwata A."/>
            <person name="Ogata H."/>
        </authorList>
    </citation>
    <scope>NUCLEOTIDE SEQUENCE</scope>
</reference>
<evidence type="ECO:0000256" key="7">
    <source>
        <dbReference type="SAM" id="Phobius"/>
    </source>
</evidence>
<evidence type="ECO:0000313" key="8">
    <source>
        <dbReference type="EMBL" id="GMH56544.1"/>
    </source>
</evidence>
<feature type="transmembrane region" description="Helical" evidence="7">
    <location>
        <begin position="292"/>
        <end position="314"/>
    </location>
</feature>
<evidence type="ECO:0000313" key="9">
    <source>
        <dbReference type="Proteomes" id="UP001165082"/>
    </source>
</evidence>
<dbReference type="OrthoDB" id="10035043at2759"/>
<feature type="compositionally biased region" description="Polar residues" evidence="6">
    <location>
        <begin position="26"/>
        <end position="35"/>
    </location>
</feature>
<feature type="transmembrane region" description="Helical" evidence="7">
    <location>
        <begin position="139"/>
        <end position="158"/>
    </location>
</feature>
<keyword evidence="5 7" id="KW-0472">Membrane</keyword>
<feature type="transmembrane region" description="Helical" evidence="7">
    <location>
        <begin position="102"/>
        <end position="119"/>
    </location>
</feature>
<feature type="transmembrane region" description="Helical" evidence="7">
    <location>
        <begin position="267"/>
        <end position="285"/>
    </location>
</feature>
<proteinExistence type="predicted"/>
<evidence type="ECO:0000256" key="6">
    <source>
        <dbReference type="SAM" id="MobiDB-lite"/>
    </source>
</evidence>
<evidence type="ECO:0000256" key="2">
    <source>
        <dbReference type="ARBA" id="ARBA00022448"/>
    </source>
</evidence>
<comment type="subcellular location">
    <subcellularLocation>
        <location evidence="1">Membrane</location>
        <topology evidence="1">Multi-pass membrane protein</topology>
    </subcellularLocation>
</comment>
<protein>
    <submittedName>
        <fullName evidence="8">Uncharacterized protein</fullName>
    </submittedName>
</protein>
<feature type="region of interest" description="Disordered" evidence="6">
    <location>
        <begin position="1"/>
        <end position="88"/>
    </location>
</feature>
<feature type="compositionally biased region" description="Gly residues" evidence="6">
    <location>
        <begin position="1"/>
        <end position="11"/>
    </location>
</feature>
<keyword evidence="3 7" id="KW-0812">Transmembrane</keyword>
<dbReference type="PANTHER" id="PTHR10778">
    <property type="entry name" value="SOLUTE CARRIER FAMILY 35 MEMBER B"/>
    <property type="match status" value="1"/>
</dbReference>
<dbReference type="Proteomes" id="UP001165082">
    <property type="component" value="Unassembled WGS sequence"/>
</dbReference>
<feature type="transmembrane region" description="Helical" evidence="7">
    <location>
        <begin position="226"/>
        <end position="247"/>
    </location>
</feature>
<dbReference type="AlphaFoldDB" id="A0A9W6ZU05"/>
<evidence type="ECO:0000256" key="4">
    <source>
        <dbReference type="ARBA" id="ARBA00022989"/>
    </source>
</evidence>
<feature type="compositionally biased region" description="Acidic residues" evidence="6">
    <location>
        <begin position="37"/>
        <end position="49"/>
    </location>
</feature>
<dbReference type="PANTHER" id="PTHR10778:SF13">
    <property type="entry name" value="ADENOSINE 3'-PHOSPHO 5'-PHOSPHOSULFATE TRANSPORTER 1"/>
    <property type="match status" value="1"/>
</dbReference>
<dbReference type="GO" id="GO:0000139">
    <property type="term" value="C:Golgi membrane"/>
    <property type="evidence" value="ECO:0007669"/>
    <property type="project" value="TreeGrafter"/>
</dbReference>
<sequence>MGGGAVVGGGNSNTASSATDSKAASQIKTGNSLLFQDSDEEESESESEAESGPLVPPLKDAQGRRRKSFVPMSLNHTPISTSSSGEHIPLQTESPAIVMKRLLMCSAGLITTFVTWGLLQERMLTRRYPRIVGDYFEYTYFLVFTNRLWSLIFSTVLMHKQKRFRWPKGVLIQDLSYSAVSNMLSSWCQYEALKYVTFPAQTLFKSFKILPVMLMGKFLRNQSYPFYEYMLFANNLFSTVLSLITLIHEADLTRALNFVETHSEIHFHFFFFSVCSTVGQLLIFYTIRQFGAVVFAIIMTVRVLVSIVASSIIYDHPMTAVGLMGLVMVMCAVGYRTARKASGNQLLKFKKLEDERKKEMVHEWHVHLDM</sequence>
<accession>A0A9W6ZU05</accession>
<evidence type="ECO:0000256" key="3">
    <source>
        <dbReference type="ARBA" id="ARBA00022692"/>
    </source>
</evidence>
<keyword evidence="4 7" id="KW-1133">Transmembrane helix</keyword>
<evidence type="ECO:0000256" key="1">
    <source>
        <dbReference type="ARBA" id="ARBA00004141"/>
    </source>
</evidence>
<evidence type="ECO:0000256" key="5">
    <source>
        <dbReference type="ARBA" id="ARBA00023136"/>
    </source>
</evidence>
<name>A0A9W6ZU05_9STRA</name>
<feature type="transmembrane region" description="Helical" evidence="7">
    <location>
        <begin position="320"/>
        <end position="338"/>
    </location>
</feature>
<keyword evidence="2" id="KW-0813">Transport</keyword>
<dbReference type="GO" id="GO:0005789">
    <property type="term" value="C:endoplasmic reticulum membrane"/>
    <property type="evidence" value="ECO:0007669"/>
    <property type="project" value="TreeGrafter"/>
</dbReference>
<dbReference type="InterPro" id="IPR013657">
    <property type="entry name" value="SCL35B1-4/HUT1"/>
</dbReference>
<dbReference type="GO" id="GO:0046964">
    <property type="term" value="F:3'-phosphoadenosine 5'-phosphosulfate transmembrane transporter activity"/>
    <property type="evidence" value="ECO:0007669"/>
    <property type="project" value="TreeGrafter"/>
</dbReference>
<dbReference type="SUPFAM" id="SSF103481">
    <property type="entry name" value="Multidrug resistance efflux transporter EmrE"/>
    <property type="match status" value="1"/>
</dbReference>
<dbReference type="EMBL" id="BRXZ01000884">
    <property type="protein sequence ID" value="GMH56544.1"/>
    <property type="molecule type" value="Genomic_DNA"/>
</dbReference>
<dbReference type="Pfam" id="PF08449">
    <property type="entry name" value="UAA"/>
    <property type="match status" value="1"/>
</dbReference>
<dbReference type="InterPro" id="IPR037185">
    <property type="entry name" value="EmrE-like"/>
</dbReference>
<keyword evidence="9" id="KW-1185">Reference proteome</keyword>
<feature type="compositionally biased region" description="Polar residues" evidence="6">
    <location>
        <begin position="74"/>
        <end position="85"/>
    </location>
</feature>
<organism evidence="8 9">
    <name type="scientific">Triparma retinervis</name>
    <dbReference type="NCBI Taxonomy" id="2557542"/>
    <lineage>
        <taxon>Eukaryota</taxon>
        <taxon>Sar</taxon>
        <taxon>Stramenopiles</taxon>
        <taxon>Ochrophyta</taxon>
        <taxon>Bolidophyceae</taxon>
        <taxon>Parmales</taxon>
        <taxon>Triparmaceae</taxon>
        <taxon>Triparma</taxon>
    </lineage>
</organism>
<feature type="compositionally biased region" description="Low complexity" evidence="6">
    <location>
        <begin position="12"/>
        <end position="25"/>
    </location>
</feature>
<gene>
    <name evidence="8" type="ORF">TrRE_jg9029</name>
</gene>